<dbReference type="InterPro" id="IPR036291">
    <property type="entry name" value="NAD(P)-bd_dom_sf"/>
</dbReference>
<dbReference type="Gene3D" id="3.40.50.720">
    <property type="entry name" value="NAD(P)-binding Rossmann-like Domain"/>
    <property type="match status" value="1"/>
</dbReference>
<organism evidence="3 4">
    <name type="scientific">Pterulicium gracile</name>
    <dbReference type="NCBI Taxonomy" id="1884261"/>
    <lineage>
        <taxon>Eukaryota</taxon>
        <taxon>Fungi</taxon>
        <taxon>Dikarya</taxon>
        <taxon>Basidiomycota</taxon>
        <taxon>Agaricomycotina</taxon>
        <taxon>Agaricomycetes</taxon>
        <taxon>Agaricomycetidae</taxon>
        <taxon>Agaricales</taxon>
        <taxon>Pleurotineae</taxon>
        <taxon>Pterulaceae</taxon>
        <taxon>Pterulicium</taxon>
    </lineage>
</organism>
<feature type="non-terminal residue" evidence="3">
    <location>
        <position position="1"/>
    </location>
</feature>
<evidence type="ECO:0000313" key="4">
    <source>
        <dbReference type="Proteomes" id="UP000305067"/>
    </source>
</evidence>
<feature type="non-terminal residue" evidence="3">
    <location>
        <position position="165"/>
    </location>
</feature>
<dbReference type="InterPro" id="IPR002347">
    <property type="entry name" value="SDR_fam"/>
</dbReference>
<dbReference type="GO" id="GO:0016491">
    <property type="term" value="F:oxidoreductase activity"/>
    <property type="evidence" value="ECO:0007669"/>
    <property type="project" value="UniProtKB-KW"/>
</dbReference>
<keyword evidence="2" id="KW-0812">Transmembrane</keyword>
<proteinExistence type="predicted"/>
<dbReference type="PANTHER" id="PTHR43157:SF31">
    <property type="entry name" value="PHOSPHATIDYLINOSITOL-GLYCAN BIOSYNTHESIS CLASS F PROTEIN"/>
    <property type="match status" value="1"/>
</dbReference>
<keyword evidence="2" id="KW-1133">Transmembrane helix</keyword>
<evidence type="ECO:0000313" key="3">
    <source>
        <dbReference type="EMBL" id="TFK95277.1"/>
    </source>
</evidence>
<evidence type="ECO:0000256" key="1">
    <source>
        <dbReference type="ARBA" id="ARBA00023002"/>
    </source>
</evidence>
<dbReference type="EMBL" id="ML178895">
    <property type="protein sequence ID" value="TFK95277.1"/>
    <property type="molecule type" value="Genomic_DNA"/>
</dbReference>
<dbReference type="PANTHER" id="PTHR43157">
    <property type="entry name" value="PHOSPHATIDYLINOSITOL-GLYCAN BIOSYNTHESIS CLASS F PROTEIN-RELATED"/>
    <property type="match status" value="1"/>
</dbReference>
<dbReference type="STRING" id="1884261.A0A5C3Q2B5"/>
<protein>
    <submittedName>
        <fullName evidence="3">Uncharacterized protein</fullName>
    </submittedName>
</protein>
<keyword evidence="4" id="KW-1185">Reference proteome</keyword>
<reference evidence="3 4" key="1">
    <citation type="journal article" date="2019" name="Nat. Ecol. Evol.">
        <title>Megaphylogeny resolves global patterns of mushroom evolution.</title>
        <authorList>
            <person name="Varga T."/>
            <person name="Krizsan K."/>
            <person name="Foldi C."/>
            <person name="Dima B."/>
            <person name="Sanchez-Garcia M."/>
            <person name="Sanchez-Ramirez S."/>
            <person name="Szollosi G.J."/>
            <person name="Szarkandi J.G."/>
            <person name="Papp V."/>
            <person name="Albert L."/>
            <person name="Andreopoulos W."/>
            <person name="Angelini C."/>
            <person name="Antonin V."/>
            <person name="Barry K.W."/>
            <person name="Bougher N.L."/>
            <person name="Buchanan P."/>
            <person name="Buyck B."/>
            <person name="Bense V."/>
            <person name="Catcheside P."/>
            <person name="Chovatia M."/>
            <person name="Cooper J."/>
            <person name="Damon W."/>
            <person name="Desjardin D."/>
            <person name="Finy P."/>
            <person name="Geml J."/>
            <person name="Haridas S."/>
            <person name="Hughes K."/>
            <person name="Justo A."/>
            <person name="Karasinski D."/>
            <person name="Kautmanova I."/>
            <person name="Kiss B."/>
            <person name="Kocsube S."/>
            <person name="Kotiranta H."/>
            <person name="LaButti K.M."/>
            <person name="Lechner B.E."/>
            <person name="Liimatainen K."/>
            <person name="Lipzen A."/>
            <person name="Lukacs Z."/>
            <person name="Mihaltcheva S."/>
            <person name="Morgado L.N."/>
            <person name="Niskanen T."/>
            <person name="Noordeloos M.E."/>
            <person name="Ohm R.A."/>
            <person name="Ortiz-Santana B."/>
            <person name="Ovrebo C."/>
            <person name="Racz N."/>
            <person name="Riley R."/>
            <person name="Savchenko A."/>
            <person name="Shiryaev A."/>
            <person name="Soop K."/>
            <person name="Spirin V."/>
            <person name="Szebenyi C."/>
            <person name="Tomsovsky M."/>
            <person name="Tulloss R.E."/>
            <person name="Uehling J."/>
            <person name="Grigoriev I.V."/>
            <person name="Vagvolgyi C."/>
            <person name="Papp T."/>
            <person name="Martin F.M."/>
            <person name="Miettinen O."/>
            <person name="Hibbett D.S."/>
            <person name="Nagy L.G."/>
        </authorList>
    </citation>
    <scope>NUCLEOTIDE SEQUENCE [LARGE SCALE GENOMIC DNA]</scope>
    <source>
        <strain evidence="3 4">CBS 309.79</strain>
    </source>
</reference>
<dbReference type="Pfam" id="PF00106">
    <property type="entry name" value="adh_short"/>
    <property type="match status" value="1"/>
</dbReference>
<keyword evidence="2" id="KW-0472">Membrane</keyword>
<sequence length="165" mass="17961">VASHDLTGQTVVVLGAIIGLGFKAAKHFARIKPAKLILACRNQLEGDKALAGEFLCMHSSCTLITGYTGSEVWIINLGNFALVSKLAERFEREENRLHIFVTNAASAPESFEASQEGYKLTLHVNHLATVLISLLLLPKMVAAAKLRGPDSKPHLVIVTSEVHHW</sequence>
<dbReference type="AlphaFoldDB" id="A0A5C3Q2B5"/>
<name>A0A5C3Q2B5_9AGAR</name>
<evidence type="ECO:0000256" key="2">
    <source>
        <dbReference type="SAM" id="Phobius"/>
    </source>
</evidence>
<dbReference type="OrthoDB" id="542013at2759"/>
<dbReference type="SUPFAM" id="SSF51735">
    <property type="entry name" value="NAD(P)-binding Rossmann-fold domains"/>
    <property type="match status" value="1"/>
</dbReference>
<dbReference type="Proteomes" id="UP000305067">
    <property type="component" value="Unassembled WGS sequence"/>
</dbReference>
<feature type="transmembrane region" description="Helical" evidence="2">
    <location>
        <begin position="6"/>
        <end position="25"/>
    </location>
</feature>
<gene>
    <name evidence="3" type="ORF">BDV98DRAFT_474497</name>
</gene>
<accession>A0A5C3Q2B5</accession>
<keyword evidence="1" id="KW-0560">Oxidoreductase</keyword>